<dbReference type="InterPro" id="IPR004846">
    <property type="entry name" value="T2SS/T3SS_dom"/>
</dbReference>
<dbReference type="RefSeq" id="WP_266124359.1">
    <property type="nucleotide sequence ID" value="NZ_JAJHNU010000002.1"/>
</dbReference>
<dbReference type="PANTHER" id="PTHR30332">
    <property type="entry name" value="PROBABLE GENERAL SECRETION PATHWAY PROTEIN D"/>
    <property type="match status" value="1"/>
</dbReference>
<dbReference type="PRINTS" id="PR00811">
    <property type="entry name" value="BCTERIALGSPD"/>
</dbReference>
<keyword evidence="6" id="KW-0732">Signal</keyword>
<dbReference type="InterPro" id="IPR001775">
    <property type="entry name" value="GspD/PilQ"/>
</dbReference>
<feature type="domain" description="Pilus formation protein N-terminal" evidence="8">
    <location>
        <begin position="26"/>
        <end position="93"/>
    </location>
</feature>
<comment type="similarity">
    <text evidence="5">Belongs to the bacterial secretin family.</text>
</comment>
<comment type="caution">
    <text evidence="9">The sequence shown here is derived from an EMBL/GenBank/DDBJ whole genome shotgun (WGS) entry which is preliminary data.</text>
</comment>
<evidence type="ECO:0000256" key="3">
    <source>
        <dbReference type="ARBA" id="ARBA00024678"/>
    </source>
</evidence>
<dbReference type="InterPro" id="IPR004845">
    <property type="entry name" value="T2SS_GspD_CS"/>
</dbReference>
<accession>A0ABT8EK78</accession>
<dbReference type="EMBL" id="JAJHNU010000002">
    <property type="protein sequence ID" value="MDN4121692.1"/>
    <property type="molecule type" value="Genomic_DNA"/>
</dbReference>
<evidence type="ECO:0000256" key="1">
    <source>
        <dbReference type="ARBA" id="ARBA00014124"/>
    </source>
</evidence>
<reference evidence="9" key="1">
    <citation type="submission" date="2021-11" db="EMBL/GenBank/DDBJ databases">
        <title>Draft genome sequence of Alcaligenes endophyticus type strain CCUG 75668T.</title>
        <authorList>
            <person name="Salva-Serra F."/>
            <person name="Duran R.E."/>
            <person name="Seeger M."/>
            <person name="Moore E.R.B."/>
            <person name="Jaen-Luchoro D."/>
        </authorList>
    </citation>
    <scope>NUCLEOTIDE SEQUENCE</scope>
    <source>
        <strain evidence="9">CCUG 75668</strain>
    </source>
</reference>
<dbReference type="PANTHER" id="PTHR30332:SF17">
    <property type="entry name" value="TYPE IV PILIATION SYSTEM PROTEIN DR_0774-RELATED"/>
    <property type="match status" value="1"/>
</dbReference>
<dbReference type="Pfam" id="PF00263">
    <property type="entry name" value="Secretin"/>
    <property type="match status" value="1"/>
</dbReference>
<protein>
    <recommendedName>
        <fullName evidence="1">Type IV pilus biogenesis and competence protein PilQ</fullName>
    </recommendedName>
</protein>
<comment type="subunit">
    <text evidence="4">Homododecamer. Tetramer of trimer.</text>
</comment>
<comment type="function">
    <text evidence="3">Required for type IV pilus biogenesis and competence. Could function as a pore for exit of the pilus but also as a channel for entry of heme and antimicrobial agents and uptake of transforming DNA.</text>
</comment>
<evidence type="ECO:0000259" key="8">
    <source>
        <dbReference type="Pfam" id="PF13629"/>
    </source>
</evidence>
<gene>
    <name evidence="9" type="ORF">LMS43_10355</name>
</gene>
<dbReference type="PROSITE" id="PS00875">
    <property type="entry name" value="T2SP_D"/>
    <property type="match status" value="1"/>
</dbReference>
<feature type="chain" id="PRO_5045565697" description="Type IV pilus biogenesis and competence protein PilQ" evidence="6">
    <location>
        <begin position="26"/>
        <end position="440"/>
    </location>
</feature>
<evidence type="ECO:0000256" key="5">
    <source>
        <dbReference type="RuleBase" id="RU004003"/>
    </source>
</evidence>
<evidence type="ECO:0000259" key="7">
    <source>
        <dbReference type="Pfam" id="PF00263"/>
    </source>
</evidence>
<feature type="domain" description="Type II/III secretion system secretin-like" evidence="7">
    <location>
        <begin position="239"/>
        <end position="395"/>
    </location>
</feature>
<dbReference type="InterPro" id="IPR032789">
    <property type="entry name" value="T2SS-T3SS_pil_N"/>
</dbReference>
<sequence>MSKCRSVWLALSLWLFMGPLTSAWASQELRMQVGELTVLGHKTVERVAVGDGQIINAMTTQDHELILFARQQGHTGLQVWTADGKVHQYTIEVAAENARQSLQELKHVLERIPNLRLSQVGGRLVLEGEQISDEDRERLTLLSQHYPQLLDFTSQMGWEPMVMLDVQVLELPRHAMRDLGIRWNPHAEGGINAGLAWDAGSRHIAERPGESVLPIHYPTQQMASYFGVSALLSARLQVMAQEGYAVVLAQPQLLARSGAQAEFLAGGEIPYLSTDKNGNSHTVFKPYGVALKIVPRIERGGAVRSKLEVEVSSVDPSVSSNAGPAMKTRRAASEFNVRSGQTLVLAGFISREESSNIDKVPGLGSLPVLGHLFRSERFQRHETELAIFVTPTVVQAEHPDLMQRVGRGQAIVDQYFDASTLNNPVYDAPSSGSSSQWIED</sequence>
<keyword evidence="10" id="KW-1185">Reference proteome</keyword>
<feature type="signal peptide" evidence="6">
    <location>
        <begin position="1"/>
        <end position="25"/>
    </location>
</feature>
<keyword evidence="2" id="KW-0178">Competence</keyword>
<dbReference type="Pfam" id="PF13629">
    <property type="entry name" value="T2SS-T3SS_pil_N"/>
    <property type="match status" value="1"/>
</dbReference>
<proteinExistence type="inferred from homology"/>
<dbReference type="InterPro" id="IPR050810">
    <property type="entry name" value="Bact_Secretion_Sys_Channel"/>
</dbReference>
<evidence type="ECO:0000313" key="10">
    <source>
        <dbReference type="Proteomes" id="UP001168613"/>
    </source>
</evidence>
<evidence type="ECO:0000256" key="2">
    <source>
        <dbReference type="ARBA" id="ARBA00023287"/>
    </source>
</evidence>
<dbReference type="Proteomes" id="UP001168613">
    <property type="component" value="Unassembled WGS sequence"/>
</dbReference>
<name>A0ABT8EK78_9BURK</name>
<evidence type="ECO:0000313" key="9">
    <source>
        <dbReference type="EMBL" id="MDN4121692.1"/>
    </source>
</evidence>
<evidence type="ECO:0000256" key="6">
    <source>
        <dbReference type="SAM" id="SignalP"/>
    </source>
</evidence>
<organism evidence="9 10">
    <name type="scientific">Alcaligenes endophyticus</name>
    <dbReference type="NCBI Taxonomy" id="1929088"/>
    <lineage>
        <taxon>Bacteria</taxon>
        <taxon>Pseudomonadati</taxon>
        <taxon>Pseudomonadota</taxon>
        <taxon>Betaproteobacteria</taxon>
        <taxon>Burkholderiales</taxon>
        <taxon>Alcaligenaceae</taxon>
        <taxon>Alcaligenes</taxon>
    </lineage>
</organism>
<evidence type="ECO:0000256" key="4">
    <source>
        <dbReference type="ARBA" id="ARBA00025897"/>
    </source>
</evidence>